<dbReference type="InterPro" id="IPR012263">
    <property type="entry name" value="M_m6A_EcoRV"/>
</dbReference>
<keyword evidence="4 7" id="KW-0808">Transferase</keyword>
<comment type="similarity">
    <text evidence="1 7">Belongs to the N(4)/N(6)-methyltransferase family.</text>
</comment>
<name>A0ABR7XDH5_9BACT</name>
<dbReference type="PROSITE" id="PS00092">
    <property type="entry name" value="N6_MTASE"/>
    <property type="match status" value="1"/>
</dbReference>
<dbReference type="InterPro" id="IPR012327">
    <property type="entry name" value="MeTrfase_D12"/>
</dbReference>
<accession>A0ABR7XDH5</accession>
<sequence>MDADTGKPFLRWAGGKSWLIKYLSKIKASNYGNYHESFLGGGATFFYLLPKKQSYLSDLNEDLIETYKAVRDHASDIINKLKTFNNTEEDYYIIRNTAFDSKIERAAQFIYLNQTSYNGIYRVNLKGKYNVPYGFRKKDFIDEQNLLRAQYILKKAHLEQCDFYSIEDNIKRNDLVFLDPPYTVSHNNNGFIKYNEKIFSLEDQMRLSNLIDVIKTKGAFYILTNAAHKTIEEIFDKGDKKILLNRASLIGGLNSKRGHTSEFVFTNTEL</sequence>
<evidence type="ECO:0000256" key="5">
    <source>
        <dbReference type="ARBA" id="ARBA00022691"/>
    </source>
</evidence>
<evidence type="ECO:0000256" key="2">
    <source>
        <dbReference type="ARBA" id="ARBA00011900"/>
    </source>
</evidence>
<dbReference type="SUPFAM" id="SSF53335">
    <property type="entry name" value="S-adenosyl-L-methionine-dependent methyltransferases"/>
    <property type="match status" value="1"/>
</dbReference>
<evidence type="ECO:0000256" key="6">
    <source>
        <dbReference type="ARBA" id="ARBA00047942"/>
    </source>
</evidence>
<dbReference type="GO" id="GO:0009007">
    <property type="term" value="F:site-specific DNA-methyltransferase (adenine-specific) activity"/>
    <property type="evidence" value="ECO:0007669"/>
    <property type="project" value="UniProtKB-EC"/>
</dbReference>
<dbReference type="NCBIfam" id="TIGR00571">
    <property type="entry name" value="dam"/>
    <property type="match status" value="1"/>
</dbReference>
<keyword evidence="9" id="KW-1185">Reference proteome</keyword>
<dbReference type="EMBL" id="JACXAJ010000001">
    <property type="protein sequence ID" value="MBD1396348.1"/>
    <property type="molecule type" value="Genomic_DNA"/>
</dbReference>
<evidence type="ECO:0000256" key="7">
    <source>
        <dbReference type="RuleBase" id="RU361257"/>
    </source>
</evidence>
<comment type="caution">
    <text evidence="8">The sequence shown here is derived from an EMBL/GenBank/DDBJ whole genome shotgun (WGS) entry which is preliminary data.</text>
</comment>
<dbReference type="PANTHER" id="PTHR30481:SF3">
    <property type="entry name" value="DNA ADENINE METHYLASE"/>
    <property type="match status" value="1"/>
</dbReference>
<gene>
    <name evidence="8" type="ORF">H9Q13_04165</name>
</gene>
<evidence type="ECO:0000256" key="3">
    <source>
        <dbReference type="ARBA" id="ARBA00022603"/>
    </source>
</evidence>
<reference evidence="8 9" key="1">
    <citation type="submission" date="2020-09" db="EMBL/GenBank/DDBJ databases">
        <title>Genome sequencing and assembly of Pontibacter sp.</title>
        <authorList>
            <person name="Chhetri G."/>
        </authorList>
    </citation>
    <scope>NUCLEOTIDE SEQUENCE [LARGE SCALE GENOMIC DNA]</scope>
    <source>
        <strain evidence="8 9">JH31</strain>
    </source>
</reference>
<proteinExistence type="inferred from homology"/>
<dbReference type="GO" id="GO:0032259">
    <property type="term" value="P:methylation"/>
    <property type="evidence" value="ECO:0007669"/>
    <property type="project" value="UniProtKB-KW"/>
</dbReference>
<evidence type="ECO:0000313" key="9">
    <source>
        <dbReference type="Proteomes" id="UP000625551"/>
    </source>
</evidence>
<protein>
    <recommendedName>
        <fullName evidence="2 7">Site-specific DNA-methyltransferase (adenine-specific)</fullName>
        <ecNumber evidence="2 7">2.1.1.72</ecNumber>
    </recommendedName>
</protein>
<dbReference type="InterPro" id="IPR029063">
    <property type="entry name" value="SAM-dependent_MTases_sf"/>
</dbReference>
<dbReference type="PRINTS" id="PR00505">
    <property type="entry name" value="D12N6MTFRASE"/>
</dbReference>
<comment type="catalytic activity">
    <reaction evidence="6 7">
        <text>a 2'-deoxyadenosine in DNA + S-adenosyl-L-methionine = an N(6)-methyl-2'-deoxyadenosine in DNA + S-adenosyl-L-homocysteine + H(+)</text>
        <dbReference type="Rhea" id="RHEA:15197"/>
        <dbReference type="Rhea" id="RHEA-COMP:12418"/>
        <dbReference type="Rhea" id="RHEA-COMP:12419"/>
        <dbReference type="ChEBI" id="CHEBI:15378"/>
        <dbReference type="ChEBI" id="CHEBI:57856"/>
        <dbReference type="ChEBI" id="CHEBI:59789"/>
        <dbReference type="ChEBI" id="CHEBI:90615"/>
        <dbReference type="ChEBI" id="CHEBI:90616"/>
        <dbReference type="EC" id="2.1.1.72"/>
    </reaction>
</comment>
<dbReference type="Proteomes" id="UP000625551">
    <property type="component" value="Unassembled WGS sequence"/>
</dbReference>
<evidence type="ECO:0000256" key="1">
    <source>
        <dbReference type="ARBA" id="ARBA00006594"/>
    </source>
</evidence>
<dbReference type="EC" id="2.1.1.72" evidence="2 7"/>
<evidence type="ECO:0000313" key="8">
    <source>
        <dbReference type="EMBL" id="MBD1396348.1"/>
    </source>
</evidence>
<evidence type="ECO:0000256" key="4">
    <source>
        <dbReference type="ARBA" id="ARBA00022679"/>
    </source>
</evidence>
<dbReference type="InterPro" id="IPR002052">
    <property type="entry name" value="DNA_methylase_N6_adenine_CS"/>
</dbReference>
<dbReference type="Gene3D" id="1.10.1020.10">
    <property type="entry name" value="Adenine-specific Methyltransferase, Domain 2"/>
    <property type="match status" value="1"/>
</dbReference>
<dbReference type="PIRSF" id="PIRSF000398">
    <property type="entry name" value="M_m6A_EcoRV"/>
    <property type="match status" value="1"/>
</dbReference>
<organism evidence="8 9">
    <name type="scientific">Pontibacter aquaedesilientis</name>
    <dbReference type="NCBI Taxonomy" id="2766980"/>
    <lineage>
        <taxon>Bacteria</taxon>
        <taxon>Pseudomonadati</taxon>
        <taxon>Bacteroidota</taxon>
        <taxon>Cytophagia</taxon>
        <taxon>Cytophagales</taxon>
        <taxon>Hymenobacteraceae</taxon>
        <taxon>Pontibacter</taxon>
    </lineage>
</organism>
<keyword evidence="3 7" id="KW-0489">Methyltransferase</keyword>
<keyword evidence="5 7" id="KW-0949">S-adenosyl-L-methionine</keyword>
<dbReference type="Pfam" id="PF02086">
    <property type="entry name" value="MethyltransfD12"/>
    <property type="match status" value="1"/>
</dbReference>
<dbReference type="PANTHER" id="PTHR30481">
    <property type="entry name" value="DNA ADENINE METHYLASE"/>
    <property type="match status" value="1"/>
</dbReference>
<dbReference type="InterPro" id="IPR023095">
    <property type="entry name" value="Ade_MeTrfase_dom_2"/>
</dbReference>
<dbReference type="Gene3D" id="3.40.50.150">
    <property type="entry name" value="Vaccinia Virus protein VP39"/>
    <property type="match status" value="1"/>
</dbReference>